<dbReference type="GO" id="GO:1903094">
    <property type="term" value="P:negative regulation of protein K48-linked deubiquitination"/>
    <property type="evidence" value="ECO:0007669"/>
    <property type="project" value="TreeGrafter"/>
</dbReference>
<dbReference type="GO" id="GO:0005737">
    <property type="term" value="C:cytoplasm"/>
    <property type="evidence" value="ECO:0007669"/>
    <property type="project" value="UniProtKB-SubCell"/>
</dbReference>
<dbReference type="PROSITE" id="PS00028">
    <property type="entry name" value="ZINC_FINGER_C2H2_1"/>
    <property type="match status" value="1"/>
</dbReference>
<dbReference type="GO" id="GO:0031397">
    <property type="term" value="P:negative regulation of protein ubiquitination"/>
    <property type="evidence" value="ECO:0007669"/>
    <property type="project" value="TreeGrafter"/>
</dbReference>
<dbReference type="Gene3D" id="3.10.20.90">
    <property type="entry name" value="Phosphatidylinositol 3-kinase Catalytic Subunit, Chain A, domain 1"/>
    <property type="match status" value="1"/>
</dbReference>
<dbReference type="PANTHER" id="PTHR46340">
    <property type="entry name" value="UBX DOMAIN-CONTAINING PROTEIN 1"/>
    <property type="match status" value="1"/>
</dbReference>
<evidence type="ECO:0000256" key="4">
    <source>
        <dbReference type="PROSITE-ProRule" id="PRU00042"/>
    </source>
</evidence>
<dbReference type="SUPFAM" id="SSF54236">
    <property type="entry name" value="Ubiquitin-like"/>
    <property type="match status" value="1"/>
</dbReference>
<feature type="domain" description="C2H2-type" evidence="7">
    <location>
        <begin position="73"/>
        <end position="102"/>
    </location>
</feature>
<keyword evidence="4" id="KW-0863">Zinc-finger</keyword>
<dbReference type="InterPro" id="IPR029071">
    <property type="entry name" value="Ubiquitin-like_domsf"/>
</dbReference>
<dbReference type="GeneID" id="54484706"/>
<keyword evidence="9" id="KW-1185">Reference proteome</keyword>
<dbReference type="Pfam" id="PF24560">
    <property type="entry name" value="zf-C2H2_OTU1_C"/>
    <property type="match status" value="1"/>
</dbReference>
<evidence type="ECO:0000256" key="3">
    <source>
        <dbReference type="ARBA" id="ARBA00023054"/>
    </source>
</evidence>
<organism evidence="8 9">
    <name type="scientific">Pseudovirgaria hyperparasitica</name>
    <dbReference type="NCBI Taxonomy" id="470096"/>
    <lineage>
        <taxon>Eukaryota</taxon>
        <taxon>Fungi</taxon>
        <taxon>Dikarya</taxon>
        <taxon>Ascomycota</taxon>
        <taxon>Pezizomycotina</taxon>
        <taxon>Dothideomycetes</taxon>
        <taxon>Dothideomycetes incertae sedis</taxon>
        <taxon>Acrospermales</taxon>
        <taxon>Acrospermaceae</taxon>
        <taxon>Pseudovirgaria</taxon>
    </lineage>
</organism>
<feature type="region of interest" description="Disordered" evidence="5">
    <location>
        <begin position="130"/>
        <end position="239"/>
    </location>
</feature>
<evidence type="ECO:0000256" key="1">
    <source>
        <dbReference type="ARBA" id="ARBA00004496"/>
    </source>
</evidence>
<dbReference type="InterPro" id="IPR013087">
    <property type="entry name" value="Znf_C2H2_type"/>
</dbReference>
<dbReference type="InterPro" id="IPR015940">
    <property type="entry name" value="UBA"/>
</dbReference>
<gene>
    <name evidence="8" type="ORF">EJ05DRAFT_474675</name>
</gene>
<keyword evidence="4" id="KW-0479">Metal-binding</keyword>
<protein>
    <recommendedName>
        <fullName evidence="10">C2H2-type domain-containing protein</fullName>
    </recommendedName>
</protein>
<dbReference type="GO" id="GO:0008270">
    <property type="term" value="F:zinc ion binding"/>
    <property type="evidence" value="ECO:0007669"/>
    <property type="project" value="UniProtKB-KW"/>
</dbReference>
<proteinExistence type="predicted"/>
<evidence type="ECO:0000313" key="8">
    <source>
        <dbReference type="EMBL" id="KAF2759593.1"/>
    </source>
</evidence>
<dbReference type="PANTHER" id="PTHR46340:SF1">
    <property type="entry name" value="UBX DOMAIN-CONTAINING PROTEIN 1"/>
    <property type="match status" value="1"/>
</dbReference>
<dbReference type="Pfam" id="PF00627">
    <property type="entry name" value="UBA"/>
    <property type="match status" value="1"/>
</dbReference>
<dbReference type="EMBL" id="ML996569">
    <property type="protein sequence ID" value="KAF2759593.1"/>
    <property type="molecule type" value="Genomic_DNA"/>
</dbReference>
<dbReference type="InterPro" id="IPR001012">
    <property type="entry name" value="UBX_dom"/>
</dbReference>
<feature type="domain" description="UBX" evidence="6">
    <location>
        <begin position="232"/>
        <end position="309"/>
    </location>
</feature>
<dbReference type="PROSITE" id="PS50033">
    <property type="entry name" value="UBX"/>
    <property type="match status" value="1"/>
</dbReference>
<keyword evidence="3" id="KW-0175">Coiled coil</keyword>
<dbReference type="PROSITE" id="PS50157">
    <property type="entry name" value="ZINC_FINGER_C2H2_2"/>
    <property type="match status" value="1"/>
</dbReference>
<dbReference type="Pfam" id="PF00789">
    <property type="entry name" value="UBX"/>
    <property type="match status" value="1"/>
</dbReference>
<keyword evidence="2" id="KW-0963">Cytoplasm</keyword>
<feature type="compositionally biased region" description="Basic and acidic residues" evidence="5">
    <location>
        <begin position="135"/>
        <end position="207"/>
    </location>
</feature>
<sequence length="310" mass="34283">MPTDLEQLKEMGFDPERAQLSLKKSGNLTQALEWLEKNQDMSWEQIQESEAAANHGVDEDAPALKPGEEARSLKCSDCGKGFRSTAQAEFHASKSGHENFEESTEEIKPLTEEEKAAKLQELKEKLAAKRVGLTEQEKAEKKQNEMIRRKATKESQDIKEQLQVKERLKEAQAKKKEKQDEIDARKRALAKIEADKQARREKAEAQKAQRAGLAPPEPAAPAAPTKTTAPKSSASYTEARLRLQTSNGTVTKTFPAETTLFEVAHAIAAENGVQASSFTTNFPKKSFELTDFGMTLKEAGMVPSSALVVK</sequence>
<keyword evidence="4" id="KW-0862">Zinc</keyword>
<dbReference type="RefSeq" id="XP_033602044.1">
    <property type="nucleotide sequence ID" value="XM_033743652.1"/>
</dbReference>
<evidence type="ECO:0000313" key="9">
    <source>
        <dbReference type="Proteomes" id="UP000799437"/>
    </source>
</evidence>
<comment type="subcellular location">
    <subcellularLocation>
        <location evidence="1">Cytoplasm</location>
    </subcellularLocation>
</comment>
<evidence type="ECO:0008006" key="10">
    <source>
        <dbReference type="Google" id="ProtNLM"/>
    </source>
</evidence>
<dbReference type="GO" id="GO:0032435">
    <property type="term" value="P:negative regulation of proteasomal ubiquitin-dependent protein catabolic process"/>
    <property type="evidence" value="ECO:0007669"/>
    <property type="project" value="TreeGrafter"/>
</dbReference>
<name>A0A6A6WA98_9PEZI</name>
<evidence type="ECO:0000256" key="5">
    <source>
        <dbReference type="SAM" id="MobiDB-lite"/>
    </source>
</evidence>
<feature type="compositionally biased region" description="Low complexity" evidence="5">
    <location>
        <begin position="222"/>
        <end position="235"/>
    </location>
</feature>
<dbReference type="SMART" id="SM00166">
    <property type="entry name" value="UBX"/>
    <property type="match status" value="1"/>
</dbReference>
<feature type="compositionally biased region" description="Basic and acidic residues" evidence="5">
    <location>
        <begin position="91"/>
        <end position="108"/>
    </location>
</feature>
<dbReference type="GO" id="GO:0005634">
    <property type="term" value="C:nucleus"/>
    <property type="evidence" value="ECO:0007669"/>
    <property type="project" value="TreeGrafter"/>
</dbReference>
<feature type="region of interest" description="Disordered" evidence="5">
    <location>
        <begin position="47"/>
        <end position="108"/>
    </location>
</feature>
<dbReference type="InterPro" id="IPR057766">
    <property type="entry name" value="Znf-C2H2_OTU1-like_C"/>
</dbReference>
<dbReference type="SUPFAM" id="SSF46934">
    <property type="entry name" value="UBA-like"/>
    <property type="match status" value="1"/>
</dbReference>
<dbReference type="AlphaFoldDB" id="A0A6A6WA98"/>
<dbReference type="GO" id="GO:0036435">
    <property type="term" value="F:K48-linked polyubiquitin modification-dependent protein binding"/>
    <property type="evidence" value="ECO:0007669"/>
    <property type="project" value="TreeGrafter"/>
</dbReference>
<evidence type="ECO:0000259" key="6">
    <source>
        <dbReference type="PROSITE" id="PS50033"/>
    </source>
</evidence>
<accession>A0A6A6WA98</accession>
<dbReference type="OrthoDB" id="10254930at2759"/>
<dbReference type="Gene3D" id="1.10.8.10">
    <property type="entry name" value="DNA helicase RuvA subunit, C-terminal domain"/>
    <property type="match status" value="1"/>
</dbReference>
<evidence type="ECO:0000256" key="2">
    <source>
        <dbReference type="ARBA" id="ARBA00022490"/>
    </source>
</evidence>
<dbReference type="InterPro" id="IPR009060">
    <property type="entry name" value="UBA-like_sf"/>
</dbReference>
<dbReference type="Proteomes" id="UP000799437">
    <property type="component" value="Unassembled WGS sequence"/>
</dbReference>
<evidence type="ECO:0000259" key="7">
    <source>
        <dbReference type="PROSITE" id="PS50157"/>
    </source>
</evidence>
<reference evidence="8" key="1">
    <citation type="journal article" date="2020" name="Stud. Mycol.">
        <title>101 Dothideomycetes genomes: a test case for predicting lifestyles and emergence of pathogens.</title>
        <authorList>
            <person name="Haridas S."/>
            <person name="Albert R."/>
            <person name="Binder M."/>
            <person name="Bloem J."/>
            <person name="Labutti K."/>
            <person name="Salamov A."/>
            <person name="Andreopoulos B."/>
            <person name="Baker S."/>
            <person name="Barry K."/>
            <person name="Bills G."/>
            <person name="Bluhm B."/>
            <person name="Cannon C."/>
            <person name="Castanera R."/>
            <person name="Culley D."/>
            <person name="Daum C."/>
            <person name="Ezra D."/>
            <person name="Gonzalez J."/>
            <person name="Henrissat B."/>
            <person name="Kuo A."/>
            <person name="Liang C."/>
            <person name="Lipzen A."/>
            <person name="Lutzoni F."/>
            <person name="Magnuson J."/>
            <person name="Mondo S."/>
            <person name="Nolan M."/>
            <person name="Ohm R."/>
            <person name="Pangilinan J."/>
            <person name="Park H.-J."/>
            <person name="Ramirez L."/>
            <person name="Alfaro M."/>
            <person name="Sun H."/>
            <person name="Tritt A."/>
            <person name="Yoshinaga Y."/>
            <person name="Zwiers L.-H."/>
            <person name="Turgeon B."/>
            <person name="Goodwin S."/>
            <person name="Spatafora J."/>
            <person name="Crous P."/>
            <person name="Grigoriev I."/>
        </authorList>
    </citation>
    <scope>NUCLEOTIDE SEQUENCE</scope>
    <source>
        <strain evidence="8">CBS 121739</strain>
    </source>
</reference>